<comment type="subcellular location">
    <subcellularLocation>
        <location evidence="1">Cell membrane</location>
        <topology evidence="1">Multi-pass membrane protein</topology>
    </subcellularLocation>
</comment>
<keyword evidence="13" id="KW-1185">Reference proteome</keyword>
<evidence type="ECO:0000256" key="5">
    <source>
        <dbReference type="ARBA" id="ARBA00023040"/>
    </source>
</evidence>
<evidence type="ECO:0000256" key="6">
    <source>
        <dbReference type="ARBA" id="ARBA00023136"/>
    </source>
</evidence>
<keyword evidence="5" id="KW-0297">G-protein coupled receptor</keyword>
<evidence type="ECO:0000259" key="11">
    <source>
        <dbReference type="PROSITE" id="PS50262"/>
    </source>
</evidence>
<keyword evidence="2" id="KW-1003">Cell membrane</keyword>
<evidence type="ECO:0000256" key="9">
    <source>
        <dbReference type="ARBA" id="ARBA00023224"/>
    </source>
</evidence>
<dbReference type="PROSITE" id="PS50262">
    <property type="entry name" value="G_PROTEIN_RECEP_F1_2"/>
    <property type="match status" value="1"/>
</dbReference>
<keyword evidence="8" id="KW-0325">Glycoprotein</keyword>
<evidence type="ECO:0000313" key="13">
    <source>
        <dbReference type="Proteomes" id="UP001159427"/>
    </source>
</evidence>
<dbReference type="InterPro" id="IPR000276">
    <property type="entry name" value="GPCR_Rhodpsn"/>
</dbReference>
<dbReference type="Gene3D" id="1.20.1070.10">
    <property type="entry name" value="Rhodopsin 7-helix transmembrane proteins"/>
    <property type="match status" value="1"/>
</dbReference>
<dbReference type="CDD" id="cd00637">
    <property type="entry name" value="7tm_classA_rhodopsin-like"/>
    <property type="match status" value="1"/>
</dbReference>
<comment type="caution">
    <text evidence="12">The sequence shown here is derived from an EMBL/GenBank/DDBJ whole genome shotgun (WGS) entry which is preliminary data.</text>
</comment>
<keyword evidence="7" id="KW-0675">Receptor</keyword>
<evidence type="ECO:0000256" key="4">
    <source>
        <dbReference type="ARBA" id="ARBA00022989"/>
    </source>
</evidence>
<feature type="transmembrane region" description="Helical" evidence="10">
    <location>
        <begin position="87"/>
        <end position="111"/>
    </location>
</feature>
<feature type="transmembrane region" description="Helical" evidence="10">
    <location>
        <begin position="153"/>
        <end position="177"/>
    </location>
</feature>
<feature type="transmembrane region" description="Helical" evidence="10">
    <location>
        <begin position="43"/>
        <end position="67"/>
    </location>
</feature>
<gene>
    <name evidence="12" type="ORF">PEVE_00035906</name>
</gene>
<keyword evidence="4 10" id="KW-1133">Transmembrane helix</keyword>
<dbReference type="PANTHER" id="PTHR24246:SF27">
    <property type="entry name" value="ADENOSINE RECEPTOR, ISOFORM A"/>
    <property type="match status" value="1"/>
</dbReference>
<feature type="non-terminal residue" evidence="12">
    <location>
        <position position="1"/>
    </location>
</feature>
<evidence type="ECO:0000313" key="12">
    <source>
        <dbReference type="EMBL" id="CAH3029312.1"/>
    </source>
</evidence>
<dbReference type="EMBL" id="CALNXI010000564">
    <property type="protein sequence ID" value="CAH3029312.1"/>
    <property type="molecule type" value="Genomic_DNA"/>
</dbReference>
<feature type="transmembrane region" description="Helical" evidence="10">
    <location>
        <begin position="123"/>
        <end position="141"/>
    </location>
</feature>
<evidence type="ECO:0000256" key="2">
    <source>
        <dbReference type="ARBA" id="ARBA00022475"/>
    </source>
</evidence>
<feature type="transmembrane region" description="Helical" evidence="10">
    <location>
        <begin position="12"/>
        <end position="31"/>
    </location>
</feature>
<dbReference type="Proteomes" id="UP001159427">
    <property type="component" value="Unassembled WGS sequence"/>
</dbReference>
<evidence type="ECO:0000256" key="1">
    <source>
        <dbReference type="ARBA" id="ARBA00004651"/>
    </source>
</evidence>
<proteinExistence type="predicted"/>
<dbReference type="PANTHER" id="PTHR24246">
    <property type="entry name" value="OLFACTORY RECEPTOR AND ADENOSINE RECEPTOR"/>
    <property type="match status" value="1"/>
</dbReference>
<keyword evidence="3 10" id="KW-0812">Transmembrane</keyword>
<evidence type="ECO:0000256" key="8">
    <source>
        <dbReference type="ARBA" id="ARBA00023180"/>
    </source>
</evidence>
<keyword evidence="9" id="KW-0807">Transducer</keyword>
<name>A0ABN8MIM7_9CNID</name>
<organism evidence="12 13">
    <name type="scientific">Porites evermanni</name>
    <dbReference type="NCBI Taxonomy" id="104178"/>
    <lineage>
        <taxon>Eukaryota</taxon>
        <taxon>Metazoa</taxon>
        <taxon>Cnidaria</taxon>
        <taxon>Anthozoa</taxon>
        <taxon>Hexacorallia</taxon>
        <taxon>Scleractinia</taxon>
        <taxon>Fungiina</taxon>
        <taxon>Poritidae</taxon>
        <taxon>Porites</taxon>
    </lineage>
</organism>
<feature type="domain" description="G-protein coupled receptors family 1 profile" evidence="11">
    <location>
        <begin position="22"/>
        <end position="270"/>
    </location>
</feature>
<dbReference type="Pfam" id="PF00001">
    <property type="entry name" value="7tm_1"/>
    <property type="match status" value="1"/>
</dbReference>
<sequence>LEEVSFPEAVIVFSLCPLTVTLNAAVILVICQDPYKELRGTAANYFILNLAVCDFLIGFPGELLLGLRHWFPDNRTLIQAGYSVNHVAFLASIFTILILAVERLIVIAFPLRRVKLTTCNRNLCFMAVWLSALTLAIPTIIRWDLYLKSDISWVFNFICIPITIIVFCCYTGIYVLVRRQLYRNVERERLLEGQSLTENSRLVQKLKMKERSVAVAYTTFILVLVFTVCWIPVSVAVNINAWCSACLCEYNWHYLVCLTFLHPVLNPIAYSLRTARFRKAFRKVIGKSIF</sequence>
<protein>
    <recommendedName>
        <fullName evidence="11">G-protein coupled receptors family 1 profile domain-containing protein</fullName>
    </recommendedName>
</protein>
<dbReference type="PRINTS" id="PR00237">
    <property type="entry name" value="GPCRRHODOPSN"/>
</dbReference>
<keyword evidence="6 10" id="KW-0472">Membrane</keyword>
<feature type="transmembrane region" description="Helical" evidence="10">
    <location>
        <begin position="214"/>
        <end position="233"/>
    </location>
</feature>
<evidence type="ECO:0000256" key="10">
    <source>
        <dbReference type="SAM" id="Phobius"/>
    </source>
</evidence>
<reference evidence="12 13" key="1">
    <citation type="submission" date="2022-05" db="EMBL/GenBank/DDBJ databases">
        <authorList>
            <consortium name="Genoscope - CEA"/>
            <person name="William W."/>
        </authorList>
    </citation>
    <scope>NUCLEOTIDE SEQUENCE [LARGE SCALE GENOMIC DNA]</scope>
</reference>
<dbReference type="InterPro" id="IPR017452">
    <property type="entry name" value="GPCR_Rhodpsn_7TM"/>
</dbReference>
<feature type="transmembrane region" description="Helical" evidence="10">
    <location>
        <begin position="253"/>
        <end position="272"/>
    </location>
</feature>
<evidence type="ECO:0000256" key="3">
    <source>
        <dbReference type="ARBA" id="ARBA00022692"/>
    </source>
</evidence>
<evidence type="ECO:0000256" key="7">
    <source>
        <dbReference type="ARBA" id="ARBA00023170"/>
    </source>
</evidence>
<accession>A0ABN8MIM7</accession>
<dbReference type="SUPFAM" id="SSF81321">
    <property type="entry name" value="Family A G protein-coupled receptor-like"/>
    <property type="match status" value="1"/>
</dbReference>